<evidence type="ECO:0000313" key="1">
    <source>
        <dbReference type="EMBL" id="MDI3234168.1"/>
    </source>
</evidence>
<keyword evidence="2" id="KW-1185">Reference proteome</keyword>
<dbReference type="SUPFAM" id="SSF160719">
    <property type="entry name" value="gpW/gp25-like"/>
    <property type="match status" value="1"/>
</dbReference>
<sequence length="107" mass="11472">MDTYSVSSSVDGAIDYGATGVFATLQSIAFLLSTLVDSCPLHREFGLDPPIDDPTSYARASLSAQIIEKIERSIPEVDVVDVLIEDQPLEGKLSATVKVVITNDSEI</sequence>
<organism evidence="1 2">
    <name type="scientific">Exiguobacterium antarcticum</name>
    <dbReference type="NCBI Taxonomy" id="132920"/>
    <lineage>
        <taxon>Bacteria</taxon>
        <taxon>Bacillati</taxon>
        <taxon>Bacillota</taxon>
        <taxon>Bacilli</taxon>
        <taxon>Bacillales</taxon>
        <taxon>Bacillales Family XII. Incertae Sedis</taxon>
        <taxon>Exiguobacterium</taxon>
    </lineage>
</organism>
<comment type="caution">
    <text evidence="1">The sequence shown here is derived from an EMBL/GenBank/DDBJ whole genome shotgun (WGS) entry which is preliminary data.</text>
</comment>
<gene>
    <name evidence="1" type="ORF">QK289_04040</name>
</gene>
<dbReference type="Proteomes" id="UP001243286">
    <property type="component" value="Unassembled WGS sequence"/>
</dbReference>
<dbReference type="RefSeq" id="WP_214720732.1">
    <property type="nucleotide sequence ID" value="NZ_JASBQV010000004.1"/>
</dbReference>
<proteinExistence type="predicted"/>
<evidence type="ECO:0000313" key="2">
    <source>
        <dbReference type="Proteomes" id="UP001243286"/>
    </source>
</evidence>
<dbReference type="EMBL" id="JASBQV010000004">
    <property type="protein sequence ID" value="MDI3234168.1"/>
    <property type="molecule type" value="Genomic_DNA"/>
</dbReference>
<reference evidence="1 2" key="1">
    <citation type="submission" date="2023-04" db="EMBL/GenBank/DDBJ databases">
        <title>Antarctic isolates genomes.</title>
        <authorList>
            <person name="Dimov S.G."/>
        </authorList>
    </citation>
    <scope>NUCLEOTIDE SEQUENCE [LARGE SCALE GENOMIC DNA]</scope>
    <source>
        <strain evidence="1 2">AL19</strain>
    </source>
</reference>
<dbReference type="Gene3D" id="3.10.450.40">
    <property type="match status" value="1"/>
</dbReference>
<protein>
    <submittedName>
        <fullName evidence="1">GPW/gp25 family protein</fullName>
    </submittedName>
</protein>
<accession>A0ABT6R029</accession>
<name>A0ABT6R029_9BACL</name>